<dbReference type="GO" id="GO:0005829">
    <property type="term" value="C:cytosol"/>
    <property type="evidence" value="ECO:0007669"/>
    <property type="project" value="TreeGrafter"/>
</dbReference>
<evidence type="ECO:0000313" key="3">
    <source>
        <dbReference type="EMBL" id="KAE9604900.1"/>
    </source>
</evidence>
<name>A0A6A5NLM4_LUPAL</name>
<organism evidence="3 4">
    <name type="scientific">Lupinus albus</name>
    <name type="common">White lupine</name>
    <name type="synonym">Lupinus termis</name>
    <dbReference type="NCBI Taxonomy" id="3870"/>
    <lineage>
        <taxon>Eukaryota</taxon>
        <taxon>Viridiplantae</taxon>
        <taxon>Streptophyta</taxon>
        <taxon>Embryophyta</taxon>
        <taxon>Tracheophyta</taxon>
        <taxon>Spermatophyta</taxon>
        <taxon>Magnoliopsida</taxon>
        <taxon>eudicotyledons</taxon>
        <taxon>Gunneridae</taxon>
        <taxon>Pentapetalae</taxon>
        <taxon>rosids</taxon>
        <taxon>fabids</taxon>
        <taxon>Fabales</taxon>
        <taxon>Fabaceae</taxon>
        <taxon>Papilionoideae</taxon>
        <taxon>50 kb inversion clade</taxon>
        <taxon>genistoids sensu lato</taxon>
        <taxon>core genistoids</taxon>
        <taxon>Genisteae</taxon>
        <taxon>Lupinus</taxon>
    </lineage>
</organism>
<dbReference type="Proteomes" id="UP000447434">
    <property type="component" value="Chromosome 10"/>
</dbReference>
<evidence type="ECO:0000313" key="4">
    <source>
        <dbReference type="Proteomes" id="UP000447434"/>
    </source>
</evidence>
<dbReference type="OrthoDB" id="685331at2759"/>
<keyword evidence="4" id="KW-1185">Reference proteome</keyword>
<evidence type="ECO:0000256" key="2">
    <source>
        <dbReference type="ARBA" id="ARBA00023054"/>
    </source>
</evidence>
<comment type="similarity">
    <text evidence="1">Belongs to the WEB family.</text>
</comment>
<proteinExistence type="inferred from homology"/>
<dbReference type="InterPro" id="IPR008545">
    <property type="entry name" value="Web"/>
</dbReference>
<dbReference type="EMBL" id="WOCE01000010">
    <property type="protein sequence ID" value="KAE9604900.1"/>
    <property type="molecule type" value="Genomic_DNA"/>
</dbReference>
<comment type="caution">
    <text evidence="3">The sequence shown here is derived from an EMBL/GenBank/DDBJ whole genome shotgun (WGS) entry which is preliminary data.</text>
</comment>
<dbReference type="GO" id="GO:0009903">
    <property type="term" value="P:chloroplast avoidance movement"/>
    <property type="evidence" value="ECO:0007669"/>
    <property type="project" value="TreeGrafter"/>
</dbReference>
<dbReference type="PANTHER" id="PTHR32054:SF2">
    <property type="entry name" value="PROTEIN PLASTID MOVEMENT IMPAIRED 2"/>
    <property type="match status" value="1"/>
</dbReference>
<dbReference type="GO" id="GO:0009904">
    <property type="term" value="P:chloroplast accumulation movement"/>
    <property type="evidence" value="ECO:0007669"/>
    <property type="project" value="TreeGrafter"/>
</dbReference>
<dbReference type="PANTHER" id="PTHR32054">
    <property type="entry name" value="HEAVY CHAIN, PUTATIVE, EXPRESSED-RELATED-RELATED"/>
    <property type="match status" value="1"/>
</dbReference>
<reference evidence="4" key="1">
    <citation type="journal article" date="2020" name="Nat. Commun.">
        <title>Genome sequence of the cluster root forming white lupin.</title>
        <authorList>
            <person name="Hufnagel B."/>
            <person name="Marques A."/>
            <person name="Soriano A."/>
            <person name="Marques L."/>
            <person name="Divol F."/>
            <person name="Doumas P."/>
            <person name="Sallet E."/>
            <person name="Mancinotti D."/>
            <person name="Carrere S."/>
            <person name="Marande W."/>
            <person name="Arribat S."/>
            <person name="Keller J."/>
            <person name="Huneau C."/>
            <person name="Blein T."/>
            <person name="Aime D."/>
            <person name="Laguerre M."/>
            <person name="Taylor J."/>
            <person name="Schubert V."/>
            <person name="Nelson M."/>
            <person name="Geu-Flores F."/>
            <person name="Crespi M."/>
            <person name="Gallardo-Guerrero K."/>
            <person name="Delaux P.-M."/>
            <person name="Salse J."/>
            <person name="Berges H."/>
            <person name="Guyot R."/>
            <person name="Gouzy J."/>
            <person name="Peret B."/>
        </authorList>
    </citation>
    <scope>NUCLEOTIDE SEQUENCE [LARGE SCALE GENOMIC DNA]</scope>
    <source>
        <strain evidence="4">cv. Amiga</strain>
    </source>
</reference>
<dbReference type="AlphaFoldDB" id="A0A6A5NLM4"/>
<gene>
    <name evidence="3" type="ORF">Lalb_Chr10g0091451</name>
</gene>
<accession>A0A6A5NLM4</accession>
<dbReference type="Pfam" id="PF05701">
    <property type="entry name" value="WEMBL"/>
    <property type="match status" value="1"/>
</dbReference>
<sequence>MDSTDIGSRSRTGSVKDAVNFYADKVSDTDSTSLKKTQIDFSVSPSRTRDLHIAQRDIGKYKESRWTAESTKANAESELSNAKNKVALLSSLIDESSYKAKTQMMDIETLDRRGKRQYGILAGKRNENYEYAGIMKELEYVKKDLFKLKLDVAFVLDEKSKAKKEIEESRSKIISCSTTAEALIKEIEEANEEQVLAELARLEALKELADVEAQREKEANDYSSKLESTRMKLKKVMEEIDESKELEMKLAVTISDVNSLQNELNLVKEMEKGVRGDSSMKQVVASFRNEEESADSSMLQTITKELEAAKKELALVREEGFQFMASMDVIRNELKHVIDETSQLKKEKGKVDSTLKNLNSKLLRAKSKLQTVSAAEAKAKSIVISLSHTLDNLKTETEESKKEKDLISREVTTTKSEIEKTEFEIDMIDEKIQGLMQELEVAKTSEVLALEKLKKLTESTMRERALEAQHSSFITISKFEYEYLTNHALAADEVADKKVAAAEAWIEAFNASEKEIVKDMELYAKGKLLARQVSIDELDNLPRKRERISSKNLSRGMPRKTVKFNGSVTPSPRVKFQKSASPGYRHVSPFTIKKKTKVMPNLAKFFRSKNDIGTA</sequence>
<evidence type="ECO:0000256" key="1">
    <source>
        <dbReference type="ARBA" id="ARBA00005485"/>
    </source>
</evidence>
<protein>
    <submittedName>
        <fullName evidence="3">Putative transcription factor bZIP family</fullName>
    </submittedName>
</protein>
<keyword evidence="2" id="KW-0175">Coiled coil</keyword>